<comment type="caution">
    <text evidence="3">The sequence shown here is derived from an EMBL/GenBank/DDBJ whole genome shotgun (WGS) entry which is preliminary data.</text>
</comment>
<dbReference type="Pfam" id="PF00650">
    <property type="entry name" value="CRAL_TRIO"/>
    <property type="match status" value="2"/>
</dbReference>
<dbReference type="Gene3D" id="3.40.525.10">
    <property type="entry name" value="CRAL-TRIO lipid binding domain"/>
    <property type="match status" value="2"/>
</dbReference>
<evidence type="ECO:0000313" key="3">
    <source>
        <dbReference type="EMBL" id="KHN78542.1"/>
    </source>
</evidence>
<dbReference type="EMBL" id="JPKZ01002087">
    <property type="protein sequence ID" value="KHN78542.1"/>
    <property type="molecule type" value="Genomic_DNA"/>
</dbReference>
<name>A0A0B2VAQ8_TOXCA</name>
<organism evidence="3 4">
    <name type="scientific">Toxocara canis</name>
    <name type="common">Canine roundworm</name>
    <dbReference type="NCBI Taxonomy" id="6265"/>
    <lineage>
        <taxon>Eukaryota</taxon>
        <taxon>Metazoa</taxon>
        <taxon>Ecdysozoa</taxon>
        <taxon>Nematoda</taxon>
        <taxon>Chromadorea</taxon>
        <taxon>Rhabditida</taxon>
        <taxon>Spirurina</taxon>
        <taxon>Ascaridomorpha</taxon>
        <taxon>Ascaridoidea</taxon>
        <taxon>Toxocaridae</taxon>
        <taxon>Toxocara</taxon>
    </lineage>
</organism>
<evidence type="ECO:0000313" key="4">
    <source>
        <dbReference type="Proteomes" id="UP000031036"/>
    </source>
</evidence>
<dbReference type="Proteomes" id="UP000031036">
    <property type="component" value="Unassembled WGS sequence"/>
</dbReference>
<dbReference type="InterPro" id="IPR036598">
    <property type="entry name" value="GOLD_dom_sf"/>
</dbReference>
<dbReference type="STRING" id="6265.A0A0B2VAQ8"/>
<reference evidence="3 4" key="1">
    <citation type="submission" date="2014-11" db="EMBL/GenBank/DDBJ databases">
        <title>Genetic blueprint of the zoonotic pathogen Toxocara canis.</title>
        <authorList>
            <person name="Zhu X.-Q."/>
            <person name="Korhonen P.K."/>
            <person name="Cai H."/>
            <person name="Young N.D."/>
            <person name="Nejsum P."/>
            <person name="von Samson-Himmelstjerna G."/>
            <person name="Boag P.R."/>
            <person name="Tan P."/>
            <person name="Li Q."/>
            <person name="Min J."/>
            <person name="Yang Y."/>
            <person name="Wang X."/>
            <person name="Fang X."/>
            <person name="Hall R.S."/>
            <person name="Hofmann A."/>
            <person name="Sternberg P.W."/>
            <person name="Jex A.R."/>
            <person name="Gasser R.B."/>
        </authorList>
    </citation>
    <scope>NUCLEOTIDE SEQUENCE [LARGE SCALE GENOMIC DNA]</scope>
    <source>
        <strain evidence="3">PN_DK_2014</strain>
    </source>
</reference>
<dbReference type="GO" id="GO:0005737">
    <property type="term" value="C:cytoplasm"/>
    <property type="evidence" value="ECO:0007669"/>
    <property type="project" value="TreeGrafter"/>
</dbReference>
<protein>
    <submittedName>
        <fullName evidence="3">SEC14-like protein 4</fullName>
    </submittedName>
</protein>
<dbReference type="PANTHER" id="PTHR23324">
    <property type="entry name" value="SEC14 RELATED PROTEIN"/>
    <property type="match status" value="1"/>
</dbReference>
<feature type="domain" description="GOLD" evidence="2">
    <location>
        <begin position="704"/>
        <end position="798"/>
    </location>
</feature>
<dbReference type="InterPro" id="IPR036865">
    <property type="entry name" value="CRAL-TRIO_dom_sf"/>
</dbReference>
<dbReference type="PROSITE" id="PS50191">
    <property type="entry name" value="CRAL_TRIO"/>
    <property type="match status" value="2"/>
</dbReference>
<dbReference type="PROSITE" id="PS50866">
    <property type="entry name" value="GOLD"/>
    <property type="match status" value="1"/>
</dbReference>
<dbReference type="PANTHER" id="PTHR23324:SF88">
    <property type="entry name" value="CRAL-TRIO DOMAIN-CONTAINING PROTEIN"/>
    <property type="match status" value="1"/>
</dbReference>
<keyword evidence="4" id="KW-1185">Reference proteome</keyword>
<dbReference type="Gene3D" id="2.60.120.680">
    <property type="entry name" value="GOLD domain"/>
    <property type="match status" value="3"/>
</dbReference>
<proteinExistence type="predicted"/>
<feature type="domain" description="CRAL-TRIO" evidence="1">
    <location>
        <begin position="89"/>
        <end position="261"/>
    </location>
</feature>
<dbReference type="InterPro" id="IPR001251">
    <property type="entry name" value="CRAL-TRIO_dom"/>
</dbReference>
<sequence>MSMNDTCYEAISTGEETAMRVIRETLGELLEQFPSFGSHFTIKRWLEEYDCSVETIIDKLTWVLNTLNAFGASKMDTSSLEAANEAVSTATNTAQYFPGGFMGYDKEGNVLFMQPFGRLHSEESMRTTRISDFYRLLLLEGYASQELISAQEKKHGCRKGQISILDFDGFSRHVLYVPGLPTLSTAYGLLQLAYPGLSKKIYIINAPSALAYAVGVVQMVLSKRTRETIEFLGVNWQDRLRAELGVENVLPFWGGQMSCNCPTGQIRMAGPLSENIKQALSLLVTARRWQSRSALSLLKIAAKKVAIIAVQNSLANAKLAWYFECIGGDIDFYIRFSNHEIMEAVDDVQAEERIRALLEDDLKSFPTYGTKFSLQRWLEEYDNDIDAIVPRLRWTLNALKALGAQLMDTSTISSINRHVRSVNPAAEYFPGGLSGYDRERNVVFVQPFGRLQPHRLMETGSVSSLFRMLILEAHGTHQLVCAEEEKCGQRRCQIAIVDLAESTRHLINMAGIRIISNIFEALQLMFPGVSRKVYVINAHSTLTHAYNLLQMVFTKSTASSVCFLGNDWQQRLKEEIGRECLPPYWGGTAKCEKPTGEIRMGGVPPDSVKQQMHPGDIPLKQLTTIKALARRCALVGVNVQFSGATLKWYFKCSGGDIDFYIRQNNREIMPRMRLSTQFVPESGAIVCDEPGLQQMHPGDIPLKQLTTIKALARRCALVGVNVQFSGATLKWYFKCSGGDIDFYIRQNNREIMPRMRLSTQFVPESGAIVCDEPGLYEFCFDNTHGMVWHKTILYKIELFYGS</sequence>
<dbReference type="CDD" id="cd00170">
    <property type="entry name" value="SEC14"/>
    <property type="match status" value="2"/>
</dbReference>
<dbReference type="AlphaFoldDB" id="A0A0B2VAQ8"/>
<evidence type="ECO:0000259" key="2">
    <source>
        <dbReference type="PROSITE" id="PS50866"/>
    </source>
</evidence>
<accession>A0A0B2VAQ8</accession>
<dbReference type="SUPFAM" id="SSF101576">
    <property type="entry name" value="Supernatant protein factor (SPF), C-terminal domain"/>
    <property type="match status" value="2"/>
</dbReference>
<dbReference type="OrthoDB" id="1434354at2759"/>
<dbReference type="SUPFAM" id="SSF52087">
    <property type="entry name" value="CRAL/TRIO domain"/>
    <property type="match status" value="2"/>
</dbReference>
<dbReference type="SMART" id="SM00516">
    <property type="entry name" value="SEC14"/>
    <property type="match status" value="2"/>
</dbReference>
<feature type="domain" description="CRAL-TRIO" evidence="1">
    <location>
        <begin position="421"/>
        <end position="593"/>
    </location>
</feature>
<evidence type="ECO:0000259" key="1">
    <source>
        <dbReference type="PROSITE" id="PS50191"/>
    </source>
</evidence>
<dbReference type="InterPro" id="IPR009038">
    <property type="entry name" value="GOLD_dom"/>
</dbReference>
<gene>
    <name evidence="3" type="primary">SEC14L4</name>
    <name evidence="3" type="ORF">Tcan_13933</name>
</gene>
<dbReference type="InterPro" id="IPR051064">
    <property type="entry name" value="SEC14/CRAL-TRIO_domain"/>
</dbReference>